<reference evidence="1 2" key="1">
    <citation type="submission" date="2019-11" db="EMBL/GenBank/DDBJ databases">
        <title>Pseudmonas karstica sp. nov. and Pseudomonas spelaei sp. nov. from caves.</title>
        <authorList>
            <person name="Zeman M."/>
        </authorList>
    </citation>
    <scope>NUCLEOTIDE SEQUENCE [LARGE SCALE GENOMIC DNA]</scope>
    <source>
        <strain evidence="1 2">CCM 7891</strain>
    </source>
</reference>
<protein>
    <submittedName>
        <fullName evidence="1">Uncharacterized protein</fullName>
    </submittedName>
</protein>
<dbReference type="RefSeq" id="WP_154745889.1">
    <property type="nucleotide sequence ID" value="NZ_JBHSTG010000028.1"/>
</dbReference>
<keyword evidence="2" id="KW-1185">Reference proteome</keyword>
<comment type="caution">
    <text evidence="1">The sequence shown here is derived from an EMBL/GenBank/DDBJ whole genome shotgun (WGS) entry which is preliminary data.</text>
</comment>
<dbReference type="EMBL" id="WLYI01000051">
    <property type="protein sequence ID" value="MTD22327.1"/>
    <property type="molecule type" value="Genomic_DNA"/>
</dbReference>
<evidence type="ECO:0000313" key="1">
    <source>
        <dbReference type="EMBL" id="MTD22327.1"/>
    </source>
</evidence>
<gene>
    <name evidence="1" type="ORF">GIR22_24665</name>
</gene>
<evidence type="ECO:0000313" key="2">
    <source>
        <dbReference type="Proteomes" id="UP000431485"/>
    </source>
</evidence>
<dbReference type="AlphaFoldDB" id="A0A7X2RYL1"/>
<proteinExistence type="predicted"/>
<accession>A0A7X2RYL1</accession>
<dbReference type="Proteomes" id="UP000431485">
    <property type="component" value="Unassembled WGS sequence"/>
</dbReference>
<name>A0A7X2RYL1_9PSED</name>
<organism evidence="1 2">
    <name type="scientific">Pseudomonas karstica</name>
    <dbReference type="NCBI Taxonomy" id="1055468"/>
    <lineage>
        <taxon>Bacteria</taxon>
        <taxon>Pseudomonadati</taxon>
        <taxon>Pseudomonadota</taxon>
        <taxon>Gammaproteobacteria</taxon>
        <taxon>Pseudomonadales</taxon>
        <taxon>Pseudomonadaceae</taxon>
        <taxon>Pseudomonas</taxon>
    </lineage>
</organism>
<sequence length="182" mass="19684">MAKPPKIGPLDYSLSSSSEVLSVPKKSLLSQGGFDALLGKMSDPDVAALARVSVSAVQQRRAALKIHAYVPISRLAAFDQLLGAVPDQDIANIAGVSKAAVTERRTRLGIKSLKRSTVSPLDDYEHLLGKLPDRTVAAMAGVSAGAALKRRRREKIEPYTRGTHGYDETGQLHYWLKSYVDT</sequence>